<evidence type="ECO:0000256" key="2">
    <source>
        <dbReference type="ARBA" id="ARBA00022676"/>
    </source>
</evidence>
<keyword evidence="5 7" id="KW-1133">Transmembrane helix</keyword>
<dbReference type="PANTHER" id="PTHR43867">
    <property type="entry name" value="CELLULOSE SYNTHASE CATALYTIC SUBUNIT A [UDP-FORMING]"/>
    <property type="match status" value="1"/>
</dbReference>
<comment type="subcellular location">
    <subcellularLocation>
        <location evidence="1">Membrane</location>
        <topology evidence="1">Multi-pass membrane protein</topology>
    </subcellularLocation>
</comment>
<proteinExistence type="predicted"/>
<organism evidence="9 10">
    <name type="scientific">Candidatus Woesebacteria bacterium GW2011_GWB1_33_22</name>
    <dbReference type="NCBI Taxonomy" id="1618566"/>
    <lineage>
        <taxon>Bacteria</taxon>
        <taxon>Candidatus Woeseibacteriota</taxon>
    </lineage>
</organism>
<keyword evidence="4 7" id="KW-0812">Transmembrane</keyword>
<comment type="caution">
    <text evidence="9">The sequence shown here is derived from an EMBL/GenBank/DDBJ whole genome shotgun (WGS) entry which is preliminary data.</text>
</comment>
<evidence type="ECO:0000256" key="4">
    <source>
        <dbReference type="ARBA" id="ARBA00022692"/>
    </source>
</evidence>
<feature type="domain" description="Glycosyltransferase 2-like" evidence="8">
    <location>
        <begin position="237"/>
        <end position="356"/>
    </location>
</feature>
<protein>
    <recommendedName>
        <fullName evidence="8">Glycosyltransferase 2-like domain-containing protein</fullName>
    </recommendedName>
</protein>
<dbReference type="InterPro" id="IPR001173">
    <property type="entry name" value="Glyco_trans_2-like"/>
</dbReference>
<dbReference type="GO" id="GO:0016757">
    <property type="term" value="F:glycosyltransferase activity"/>
    <property type="evidence" value="ECO:0007669"/>
    <property type="project" value="UniProtKB-KW"/>
</dbReference>
<dbReference type="PANTHER" id="PTHR43867:SF2">
    <property type="entry name" value="CELLULOSE SYNTHASE CATALYTIC SUBUNIT A [UDP-FORMING]"/>
    <property type="match status" value="1"/>
</dbReference>
<dbReference type="Gene3D" id="3.90.550.10">
    <property type="entry name" value="Spore Coat Polysaccharide Biosynthesis Protein SpsA, Chain A"/>
    <property type="match status" value="1"/>
</dbReference>
<name>A0A0G0A254_9BACT</name>
<dbReference type="STRING" id="1618566.UR35_C0002G0064"/>
<evidence type="ECO:0000313" key="9">
    <source>
        <dbReference type="EMBL" id="KKP45231.1"/>
    </source>
</evidence>
<keyword evidence="3" id="KW-0808">Transferase</keyword>
<feature type="transmembrane region" description="Helical" evidence="7">
    <location>
        <begin position="399"/>
        <end position="421"/>
    </location>
</feature>
<dbReference type="AlphaFoldDB" id="A0A0G0A254"/>
<dbReference type="InterPro" id="IPR050321">
    <property type="entry name" value="Glycosyltr_2/OpgH_subfam"/>
</dbReference>
<keyword evidence="2" id="KW-0328">Glycosyltransferase</keyword>
<evidence type="ECO:0000256" key="1">
    <source>
        <dbReference type="ARBA" id="ARBA00004141"/>
    </source>
</evidence>
<dbReference type="GO" id="GO:0016020">
    <property type="term" value="C:membrane"/>
    <property type="evidence" value="ECO:0007669"/>
    <property type="project" value="UniProtKB-SubCell"/>
</dbReference>
<gene>
    <name evidence="9" type="ORF">UR35_C0002G0064</name>
</gene>
<dbReference type="Proteomes" id="UP000034778">
    <property type="component" value="Unassembled WGS sequence"/>
</dbReference>
<evidence type="ECO:0000256" key="6">
    <source>
        <dbReference type="ARBA" id="ARBA00023136"/>
    </source>
</evidence>
<evidence type="ECO:0000313" key="10">
    <source>
        <dbReference type="Proteomes" id="UP000034778"/>
    </source>
</evidence>
<feature type="transmembrane region" description="Helical" evidence="7">
    <location>
        <begin position="366"/>
        <end position="387"/>
    </location>
</feature>
<feature type="transmembrane region" description="Helical" evidence="7">
    <location>
        <begin position="300"/>
        <end position="317"/>
    </location>
</feature>
<evidence type="ECO:0000256" key="3">
    <source>
        <dbReference type="ARBA" id="ARBA00022679"/>
    </source>
</evidence>
<accession>A0A0G0A254</accession>
<reference evidence="9 10" key="1">
    <citation type="journal article" date="2015" name="Nature">
        <title>rRNA introns, odd ribosomes, and small enigmatic genomes across a large radiation of phyla.</title>
        <authorList>
            <person name="Brown C.T."/>
            <person name="Hug L.A."/>
            <person name="Thomas B.C."/>
            <person name="Sharon I."/>
            <person name="Castelle C.J."/>
            <person name="Singh A."/>
            <person name="Wilkins M.J."/>
            <person name="Williams K.H."/>
            <person name="Banfield J.F."/>
        </authorList>
    </citation>
    <scope>NUCLEOTIDE SEQUENCE [LARGE SCALE GENOMIC DNA]</scope>
</reference>
<dbReference type="InterPro" id="IPR029044">
    <property type="entry name" value="Nucleotide-diphossugar_trans"/>
</dbReference>
<dbReference type="SUPFAM" id="SSF53448">
    <property type="entry name" value="Nucleotide-diphospho-sugar transferases"/>
    <property type="match status" value="1"/>
</dbReference>
<sequence>MDIFLWVVVLIVLIRGLTTLPSLFKSFSWLKSFEIDIKPIQPHKHNFVYILIPVLREQKRIIPTLKYFVKHFGRNKFQIVVITTQKEFKKPIFRSSTFSIVRNFILKNKLEQIVTYINYPSKTGGMAHQLNFALSKIKNRNAFIAVYNADSRPHPKTFIFFHEELERNPNGKAFQQSAIFLKNYQEIDRNKNLAKSLFLRASAILQTRWTLAHEIPRLLRQSTYYPKFLQKFVNAHVVGHGLIIKINVLREIGGFPTSSLTEDLFLGYLLRSKGINIYPIPVLEFADAPASVLGLWNQKYVWFWGPMKYFSYFKFVLKNREKLAVNDMFVPFILTIQGLISAIAWIVSGPLILVALLSFIISSNYFLIFCAYFSVLIYGPLQYALVYQRFVNSKILQTILIGIASIPAIIFHSIPPIFSIINEIKHSFVGKEIYKPKTDD</sequence>
<dbReference type="Pfam" id="PF13632">
    <property type="entry name" value="Glyco_trans_2_3"/>
    <property type="match status" value="1"/>
</dbReference>
<evidence type="ECO:0000256" key="5">
    <source>
        <dbReference type="ARBA" id="ARBA00022989"/>
    </source>
</evidence>
<evidence type="ECO:0000259" key="8">
    <source>
        <dbReference type="Pfam" id="PF13632"/>
    </source>
</evidence>
<evidence type="ECO:0000256" key="7">
    <source>
        <dbReference type="SAM" id="Phobius"/>
    </source>
</evidence>
<keyword evidence="6 7" id="KW-0472">Membrane</keyword>
<feature type="transmembrane region" description="Helical" evidence="7">
    <location>
        <begin position="329"/>
        <end position="360"/>
    </location>
</feature>
<dbReference type="EMBL" id="LBOW01000002">
    <property type="protein sequence ID" value="KKP45231.1"/>
    <property type="molecule type" value="Genomic_DNA"/>
</dbReference>